<dbReference type="eggNOG" id="COG0463">
    <property type="taxonomic scope" value="Bacteria"/>
</dbReference>
<evidence type="ECO:0000256" key="1">
    <source>
        <dbReference type="ARBA" id="ARBA00038494"/>
    </source>
</evidence>
<feature type="domain" description="Glycosyltransferase 2-like" evidence="2">
    <location>
        <begin position="10"/>
        <end position="139"/>
    </location>
</feature>
<evidence type="ECO:0000259" key="2">
    <source>
        <dbReference type="Pfam" id="PF00535"/>
    </source>
</evidence>
<dbReference type="STRING" id="395493.BegalDRAFT_3027"/>
<dbReference type="PANTHER" id="PTHR43630">
    <property type="entry name" value="POLY-BETA-1,6-N-ACETYL-D-GLUCOSAMINE SYNTHASE"/>
    <property type="match status" value="1"/>
</dbReference>
<organism evidence="3 4">
    <name type="scientific">Beggiatoa alba B18LD</name>
    <dbReference type="NCBI Taxonomy" id="395493"/>
    <lineage>
        <taxon>Bacteria</taxon>
        <taxon>Pseudomonadati</taxon>
        <taxon>Pseudomonadota</taxon>
        <taxon>Gammaproteobacteria</taxon>
        <taxon>Thiotrichales</taxon>
        <taxon>Thiotrichaceae</taxon>
        <taxon>Beggiatoa</taxon>
    </lineage>
</organism>
<reference evidence="3 4" key="1">
    <citation type="submission" date="2011-11" db="EMBL/GenBank/DDBJ databases">
        <title>Improved High-Quality Draft sequence of Beggiatoa alba B18lD.</title>
        <authorList>
            <consortium name="US DOE Joint Genome Institute"/>
            <person name="Lucas S."/>
            <person name="Han J."/>
            <person name="Lapidus A."/>
            <person name="Cheng J.-F."/>
            <person name="Goodwin L."/>
            <person name="Pitluck S."/>
            <person name="Peters L."/>
            <person name="Mikhailova N."/>
            <person name="Held B."/>
            <person name="Detter J.C."/>
            <person name="Han C."/>
            <person name="Tapia R."/>
            <person name="Land M."/>
            <person name="Hauser L."/>
            <person name="Kyrpides N."/>
            <person name="Ivanova N."/>
            <person name="Pagani I."/>
            <person name="Samuel K."/>
            <person name="Teske A."/>
            <person name="Mueller J."/>
            <person name="Woyke T."/>
        </authorList>
    </citation>
    <scope>NUCLEOTIDE SEQUENCE [LARGE SCALE GENOMIC DNA]</scope>
    <source>
        <strain evidence="3 4">B18LD</strain>
    </source>
</reference>
<dbReference type="InterPro" id="IPR001173">
    <property type="entry name" value="Glyco_trans_2-like"/>
</dbReference>
<dbReference type="Pfam" id="PF00535">
    <property type="entry name" value="Glycos_transf_2"/>
    <property type="match status" value="1"/>
</dbReference>
<proteinExistence type="inferred from homology"/>
<keyword evidence="4" id="KW-1185">Reference proteome</keyword>
<name>I3CJR1_9GAMM</name>
<dbReference type="CDD" id="cd02511">
    <property type="entry name" value="Beta4Glucosyltransferase"/>
    <property type="match status" value="1"/>
</dbReference>
<dbReference type="Proteomes" id="UP000005744">
    <property type="component" value="Unassembled WGS sequence"/>
</dbReference>
<dbReference type="Gene3D" id="3.90.550.10">
    <property type="entry name" value="Spore Coat Polysaccharide Biosynthesis Protein SpsA, Chain A"/>
    <property type="match status" value="1"/>
</dbReference>
<dbReference type="GO" id="GO:0016740">
    <property type="term" value="F:transferase activity"/>
    <property type="evidence" value="ECO:0007669"/>
    <property type="project" value="UniProtKB-KW"/>
</dbReference>
<dbReference type="OrthoDB" id="9815923at2"/>
<comment type="similarity">
    <text evidence="1">Belongs to the glycosyltransferase 2 family. WaaE/KdtX subfamily.</text>
</comment>
<dbReference type="AlphaFoldDB" id="I3CJR1"/>
<dbReference type="PANTHER" id="PTHR43630:SF2">
    <property type="entry name" value="GLYCOSYLTRANSFERASE"/>
    <property type="match status" value="1"/>
</dbReference>
<evidence type="ECO:0000313" key="4">
    <source>
        <dbReference type="Proteomes" id="UP000005744"/>
    </source>
</evidence>
<protein>
    <submittedName>
        <fullName evidence="3">Glycosyl transferase</fullName>
    </submittedName>
</protein>
<gene>
    <name evidence="3" type="ORF">BegalDRAFT_3027</name>
</gene>
<dbReference type="RefSeq" id="WP_002691403.1">
    <property type="nucleotide sequence ID" value="NZ_JH600070.1"/>
</dbReference>
<dbReference type="EMBL" id="JH600070">
    <property type="protein sequence ID" value="EIJ43854.1"/>
    <property type="molecule type" value="Genomic_DNA"/>
</dbReference>
<evidence type="ECO:0000313" key="3">
    <source>
        <dbReference type="EMBL" id="EIJ43854.1"/>
    </source>
</evidence>
<accession>I3CJR1</accession>
<dbReference type="SUPFAM" id="SSF53448">
    <property type="entry name" value="Nucleotide-diphospho-sugar transferases"/>
    <property type="match status" value="1"/>
</dbReference>
<dbReference type="InterPro" id="IPR029044">
    <property type="entry name" value="Nucleotide-diphossugar_trans"/>
</dbReference>
<sequence length="302" mass="35776">MSESNAVPLSILIPTKNEERNIVACIESVSWADEIIVFDSYSDDNTLQLAQSLGAKIVQRRFDNFSTHKNWAMANIQFKHKWLLIVDADERITDELREEIRQLFMQQPDCKGYYIARKNYFWNTWVKHGGRFPDWQLRLLQVGYGHYEQRIVHEHMLLNGKAGFLKHPLINYDYKGIDRYFDRQNTYASMEAVEVFNMLYGTSDAQQIKPTLFAKGPARNRFLKNIAYRYLPFRPLIKFIWMYFIKLGFLDGKIGFRYSVLQMFYEYQVSLKLEELQDPDSPITKKYQAYLQPTIQQPTKKG</sequence>
<dbReference type="HOGENOM" id="CLU_065962_0_0_6"/>
<keyword evidence="3" id="KW-0808">Transferase</keyword>